<protein>
    <recommendedName>
        <fullName evidence="6">Bacteriophage tail tape measure N-terminal domain-containing protein</fullName>
    </recommendedName>
</protein>
<feature type="region of interest" description="Disordered" evidence="2">
    <location>
        <begin position="654"/>
        <end position="684"/>
    </location>
</feature>
<evidence type="ECO:0008006" key="6">
    <source>
        <dbReference type="Google" id="ProtNLM"/>
    </source>
</evidence>
<feature type="region of interest" description="Disordered" evidence="2">
    <location>
        <begin position="399"/>
        <end position="435"/>
    </location>
</feature>
<comment type="caution">
    <text evidence="4">The sequence shown here is derived from an EMBL/GenBank/DDBJ whole genome shotgun (WGS) entry which is preliminary data.</text>
</comment>
<sequence length="684" mass="72195">MATISKIGRWHRGLNMATDEERLVVSLEARIRDFEKNFQKAERTGTRTYQQLVAGSSRATRMMEQDAIRSSTRINQAFATVSTRVGAFGKAFGIGAFATLSGAAFAVIAPILSVAAALDKTKRAMDEFSAISDSAKATGLDAEFFQVLAHQSELGGVAVDQLSGALETFSKNAGLAAEGKGKMVKALQALNPELLKNILAATTQEERVRLAADAIDAAGSASEKAALSATLFGDAGTRLVEVFSGGSAAIDATAKSARDLGLIIDRDVIARTEELGDQLDTATKVINAEFSKALVDLAPLMVDAARLAGDVAAAISRIVDRMRDLENQSTTGLNTQLSTIGGQRLELENQILELQDKQRENAGALFGGFENKTLDGEIAARKQQIDELGQQEKSILDILGSRKPSEPLVRPASTDDDSGPSPSTGGKASRNSEAEAAIREAEAVKELIADLEFERSLLSMTEEQRRAAVISRQAGAAATEEQRAQIIALNEALHQEEEAQKRATEASEFFKDAAYDSFKSLIPQIETGNAALDSFINKLAEAAAQALLLGEGPLAGLFGGGLGSLFGGRASDPWAGMRSVGVSTFAGGGVSDRPAIFGEAGPEAAVPLPDGRRIPVDLRGAGSEGSTSVQVGVEVSVADDGALIAYVTDVSQKEARSATTSGIKEYNKTIPDRIKQVNQNPRKR</sequence>
<organism evidence="4 5">
    <name type="scientific">Rhizobium herbae</name>
    <dbReference type="NCBI Taxonomy" id="508661"/>
    <lineage>
        <taxon>Bacteria</taxon>
        <taxon>Pseudomonadati</taxon>
        <taxon>Pseudomonadota</taxon>
        <taxon>Alphaproteobacteria</taxon>
        <taxon>Hyphomicrobiales</taxon>
        <taxon>Rhizobiaceae</taxon>
        <taxon>Rhizobium/Agrobacterium group</taxon>
        <taxon>Rhizobium</taxon>
    </lineage>
</organism>
<feature type="transmembrane region" description="Helical" evidence="3">
    <location>
        <begin position="92"/>
        <end position="118"/>
    </location>
</feature>
<evidence type="ECO:0000256" key="3">
    <source>
        <dbReference type="SAM" id="Phobius"/>
    </source>
</evidence>
<evidence type="ECO:0000256" key="1">
    <source>
        <dbReference type="SAM" id="Coils"/>
    </source>
</evidence>
<gene>
    <name evidence="4" type="ORF">J2Z75_000343</name>
</gene>
<dbReference type="RefSeq" id="WP_209846806.1">
    <property type="nucleotide sequence ID" value="NZ_JAGGJV010000001.1"/>
</dbReference>
<accession>A0ABS4EG03</accession>
<evidence type="ECO:0000256" key="2">
    <source>
        <dbReference type="SAM" id="MobiDB-lite"/>
    </source>
</evidence>
<proteinExistence type="predicted"/>
<dbReference type="Proteomes" id="UP000823786">
    <property type="component" value="Unassembled WGS sequence"/>
</dbReference>
<evidence type="ECO:0000313" key="5">
    <source>
        <dbReference type="Proteomes" id="UP000823786"/>
    </source>
</evidence>
<keyword evidence="1" id="KW-0175">Coiled coil</keyword>
<dbReference type="EMBL" id="JAGGJV010000001">
    <property type="protein sequence ID" value="MBP1856863.1"/>
    <property type="molecule type" value="Genomic_DNA"/>
</dbReference>
<feature type="compositionally biased region" description="Basic and acidic residues" evidence="2">
    <location>
        <begin position="665"/>
        <end position="675"/>
    </location>
</feature>
<keyword evidence="5" id="KW-1185">Reference proteome</keyword>
<name>A0ABS4EG03_9HYPH</name>
<keyword evidence="3" id="KW-0812">Transmembrane</keyword>
<keyword evidence="3" id="KW-1133">Transmembrane helix</keyword>
<reference evidence="4 5" key="1">
    <citation type="submission" date="2021-03" db="EMBL/GenBank/DDBJ databases">
        <title>Genomic Encyclopedia of Type Strains, Phase IV (KMG-IV): sequencing the most valuable type-strain genomes for metagenomic binning, comparative biology and taxonomic classification.</title>
        <authorList>
            <person name="Goeker M."/>
        </authorList>
    </citation>
    <scope>NUCLEOTIDE SEQUENCE [LARGE SCALE GENOMIC DNA]</scope>
    <source>
        <strain evidence="4 5">DSM 26427</strain>
    </source>
</reference>
<keyword evidence="3" id="KW-0472">Membrane</keyword>
<evidence type="ECO:0000313" key="4">
    <source>
        <dbReference type="EMBL" id="MBP1856863.1"/>
    </source>
</evidence>
<feature type="coiled-coil region" evidence="1">
    <location>
        <begin position="17"/>
        <end position="44"/>
    </location>
</feature>